<organism evidence="2 3">
    <name type="scientific">Agrococcus jenensis</name>
    <dbReference type="NCBI Taxonomy" id="46353"/>
    <lineage>
        <taxon>Bacteria</taxon>
        <taxon>Bacillati</taxon>
        <taxon>Actinomycetota</taxon>
        <taxon>Actinomycetes</taxon>
        <taxon>Micrococcales</taxon>
        <taxon>Microbacteriaceae</taxon>
        <taxon>Agrococcus</taxon>
    </lineage>
</organism>
<protein>
    <submittedName>
        <fullName evidence="2">Uncharacterized protein</fullName>
    </submittedName>
</protein>
<dbReference type="EMBL" id="RKHJ01000001">
    <property type="protein sequence ID" value="ROR65305.1"/>
    <property type="molecule type" value="Genomic_DNA"/>
</dbReference>
<dbReference type="Proteomes" id="UP000275456">
    <property type="component" value="Unassembled WGS sequence"/>
</dbReference>
<feature type="transmembrane region" description="Helical" evidence="1">
    <location>
        <begin position="21"/>
        <end position="45"/>
    </location>
</feature>
<name>A0A3N2AQX6_9MICO</name>
<evidence type="ECO:0000256" key="1">
    <source>
        <dbReference type="SAM" id="Phobius"/>
    </source>
</evidence>
<reference evidence="2 3" key="1">
    <citation type="submission" date="2018-11" db="EMBL/GenBank/DDBJ databases">
        <title>Sequencing the genomes of 1000 actinobacteria strains.</title>
        <authorList>
            <person name="Klenk H.-P."/>
        </authorList>
    </citation>
    <scope>NUCLEOTIDE SEQUENCE [LARGE SCALE GENOMIC DNA]</scope>
    <source>
        <strain evidence="2 3">DSM 9580</strain>
    </source>
</reference>
<comment type="caution">
    <text evidence="2">The sequence shown here is derived from an EMBL/GenBank/DDBJ whole genome shotgun (WGS) entry which is preliminary data.</text>
</comment>
<evidence type="ECO:0000313" key="3">
    <source>
        <dbReference type="Proteomes" id="UP000275456"/>
    </source>
</evidence>
<keyword evidence="1" id="KW-0812">Transmembrane</keyword>
<keyword evidence="1" id="KW-0472">Membrane</keyword>
<evidence type="ECO:0000313" key="2">
    <source>
        <dbReference type="EMBL" id="ROR65305.1"/>
    </source>
</evidence>
<feature type="transmembrane region" description="Helical" evidence="1">
    <location>
        <begin position="65"/>
        <end position="81"/>
    </location>
</feature>
<sequence length="109" mass="11168">MASLIPPVDPRRRTADVLSSAAVLVAIAVLGYAATIVMGVLLFAANPEGGAARTWAMLLTWQLPLALWIAAAIAVVVLAVQRRRTLRVSLIGASVIAVSITAGLVVAAG</sequence>
<gene>
    <name evidence="2" type="ORF">EDD26_0671</name>
</gene>
<keyword evidence="3" id="KW-1185">Reference proteome</keyword>
<feature type="transmembrane region" description="Helical" evidence="1">
    <location>
        <begin position="88"/>
        <end position="108"/>
    </location>
</feature>
<proteinExistence type="predicted"/>
<dbReference type="AlphaFoldDB" id="A0A3N2AQX6"/>
<accession>A0A3N2AQX6</accession>
<dbReference type="RefSeq" id="WP_123696406.1">
    <property type="nucleotide sequence ID" value="NZ_RKHJ01000001.1"/>
</dbReference>
<keyword evidence="1" id="KW-1133">Transmembrane helix</keyword>